<accession>E4XV91</accession>
<proteinExistence type="predicted"/>
<reference evidence="2" key="1">
    <citation type="journal article" date="2010" name="Science">
        <title>Plasticity of animal genome architecture unmasked by rapid evolution of a pelagic tunicate.</title>
        <authorList>
            <person name="Denoeud F."/>
            <person name="Henriet S."/>
            <person name="Mungpakdee S."/>
            <person name="Aury J.M."/>
            <person name="Da Silva C."/>
            <person name="Brinkmann H."/>
            <person name="Mikhaleva J."/>
            <person name="Olsen L.C."/>
            <person name="Jubin C."/>
            <person name="Canestro C."/>
            <person name="Bouquet J.M."/>
            <person name="Danks G."/>
            <person name="Poulain J."/>
            <person name="Campsteijn C."/>
            <person name="Adamski M."/>
            <person name="Cross I."/>
            <person name="Yadetie F."/>
            <person name="Muffato M."/>
            <person name="Louis A."/>
            <person name="Butcher S."/>
            <person name="Tsagkogeorga G."/>
            <person name="Konrad A."/>
            <person name="Singh S."/>
            <person name="Jensen M.F."/>
            <person name="Cong E.H."/>
            <person name="Eikeseth-Otteraa H."/>
            <person name="Noel B."/>
            <person name="Anthouard V."/>
            <person name="Porcel B.M."/>
            <person name="Kachouri-Lafond R."/>
            <person name="Nishino A."/>
            <person name="Ugolini M."/>
            <person name="Chourrout P."/>
            <person name="Nishida H."/>
            <person name="Aasland R."/>
            <person name="Huzurbazar S."/>
            <person name="Westhof E."/>
            <person name="Delsuc F."/>
            <person name="Lehrach H."/>
            <person name="Reinhardt R."/>
            <person name="Weissenbach J."/>
            <person name="Roy S.W."/>
            <person name="Artiguenave F."/>
            <person name="Postlethwait J.H."/>
            <person name="Manak J.R."/>
            <person name="Thompson E.M."/>
            <person name="Jaillon O."/>
            <person name="Du Pasquier L."/>
            <person name="Boudinot P."/>
            <person name="Liberles D.A."/>
            <person name="Volff J.N."/>
            <person name="Philippe H."/>
            <person name="Lenhard B."/>
            <person name="Roest Crollius H."/>
            <person name="Wincker P."/>
            <person name="Chourrout D."/>
        </authorList>
    </citation>
    <scope>NUCLEOTIDE SEQUENCE [LARGE SCALE GENOMIC DNA]</scope>
</reference>
<keyword evidence="3" id="KW-1185">Reference proteome</keyword>
<feature type="region of interest" description="Disordered" evidence="1">
    <location>
        <begin position="568"/>
        <end position="591"/>
    </location>
</feature>
<feature type="compositionally biased region" description="Low complexity" evidence="1">
    <location>
        <begin position="621"/>
        <end position="639"/>
    </location>
</feature>
<organism evidence="2">
    <name type="scientific">Oikopleura dioica</name>
    <name type="common">Tunicate</name>
    <dbReference type="NCBI Taxonomy" id="34765"/>
    <lineage>
        <taxon>Eukaryota</taxon>
        <taxon>Metazoa</taxon>
        <taxon>Chordata</taxon>
        <taxon>Tunicata</taxon>
        <taxon>Appendicularia</taxon>
        <taxon>Copelata</taxon>
        <taxon>Oikopleuridae</taxon>
        <taxon>Oikopleura</taxon>
    </lineage>
</organism>
<evidence type="ECO:0000313" key="3">
    <source>
        <dbReference type="Proteomes" id="UP000001307"/>
    </source>
</evidence>
<sequence>MKTINYEEPLAAPNRTLCVYEAIDLGSEREVTSDDITCDSVTEPASYAEVVRAPPKTPRKKTTKGSANSFSIKKSLKKLSAKLTPARPLVAEVYEPTSIDLPATIVTSEHLTQQLITNDPLDPSAKISKFDAIFIDDGVSVPTSSSSSTRQLLDITSLLIVEPFAGFQQGNYDLDCQKEATYRLLQVTNWILFMYSPSSPQGVSRLQAELYQVYLRSAKNIIQLKDFYSKLFTLVKNLVRFYRIQTTADQFIGGDLVVRPEFQQIQNSAAGILPASSSGYEIVAVLMSAVTQLQREKRIKSHMLHLTLYLLNVVQDSPTRQFFQDSFALLNESAKWFLHIHSLTRDQKICPSTLTPDHFIGTLDYRCSVALNQINKRYKRLEPTVQSRDLSAPIYVAAIPSLQNAYLELQMVENEEPPSQDSVMSAGTAISGRHPVIDVDSGARSDNNRVFLVVENATSKEVHVNELKTINDLATKDLILGVLEQHGSQNEERQDAPKAASTPTAGLSFFPVLPRANPNSSFAVTDYTQSSRPASKTTSVAASSFPPIPQNWMRIDETSGQLDRISEIAADSTTRNSMPAPDLTSRRAKRSLSKVLNDVRLTRSQAKKARASTSVAALATADVGQGSSDSSSDNGAQNGDRNDAPMPERLSRMNTRAGRQPPAESPERQLNQHEQRPAENQAPAQDQEQPFVHGPVLERSPHRPTVPFRNIPSSKRPPGQTIGHWNSNVNIPRSRHNPNGIGRSGHRRFANFGPVHNAETTSMVSYTVSGDNLPARDRPLNNDDTEAHLRTPGQLTLANSQLTDRQRQDLMDLMSRCQYGNTRFHGRVPIREDLVGRFAQYYRESMVALPESCDDLLTPGHPDTPEFWTTLFERDLPERLDDEETFLRFFSTAEFLPEGHIDFCAGGSDNHFTGNEGQQNFHFRTHHDEAQTAVVLRAAVRFLFNIDQKTAGSPEFCNLVLLRSYRPLLCRAHYLDLRSCIGHGSNVCFSTKCRLASPGCLLSATSIVALYQPPFLVCSLLSRSGMSAERRGTVRNIAEVLSTPGYTKRTLEALLPFCLSLLDCNGLVKATNSTLRGIIGEQLQLSPHAVIPTVGSATRILFPRHAKNPDSPEYHQYCHDQAVIIAICREFGLQDPSCVHASGDVSYELTKMDPRQMGLMFFYLELIIKADPFTRAARHRRELPFDVPQVPLPPNLAPNGAEDVILRRGMNQHALLALHARLMEFLRESEIYNSWMPNGEQRLLSNEIRGLLEEANCSAVYDHCSDVDTVCQGLARLRDILHDDSHRLSAFTDILLPAEHFPRNTAGCGRPLCGSLRGCAGNLDQWNRLVSALQHFQNHERDFPLYRKLCRARPSAFWPTSEINRITHVLYSHQADRRSPLGHERRPVPLLEFLQSEGFTKDGLALLLQTNAQRVLGAYRRSGGTGRDHTEPDFALPTSFYVEDINVFVSLSLELPTNLSRRYLLIHDPEHNQNQRPFAVNAAAREARQQ</sequence>
<gene>
    <name evidence="2" type="ORF">GSOID_T00005417001</name>
</gene>
<feature type="compositionally biased region" description="Basic and acidic residues" evidence="1">
    <location>
        <begin position="665"/>
        <end position="677"/>
    </location>
</feature>
<feature type="compositionally biased region" description="Polar residues" evidence="1">
    <location>
        <begin position="517"/>
        <end position="542"/>
    </location>
</feature>
<feature type="region of interest" description="Disordered" evidence="1">
    <location>
        <begin position="620"/>
        <end position="750"/>
    </location>
</feature>
<feature type="region of interest" description="Disordered" evidence="1">
    <location>
        <begin position="487"/>
        <end position="552"/>
    </location>
</feature>
<protein>
    <submittedName>
        <fullName evidence="2">Uncharacterized protein</fullName>
    </submittedName>
</protein>
<dbReference type="InParanoid" id="E4XV91"/>
<name>E4XV91_OIKDI</name>
<dbReference type="Proteomes" id="UP000001307">
    <property type="component" value="Unassembled WGS sequence"/>
</dbReference>
<evidence type="ECO:0000313" key="2">
    <source>
        <dbReference type="EMBL" id="CBY13622.1"/>
    </source>
</evidence>
<dbReference type="EMBL" id="FN653205">
    <property type="protein sequence ID" value="CBY13622.1"/>
    <property type="molecule type" value="Genomic_DNA"/>
</dbReference>
<evidence type="ECO:0000256" key="1">
    <source>
        <dbReference type="SAM" id="MobiDB-lite"/>
    </source>
</evidence>